<name>A0AAN9T590_9HEMI</name>
<reference evidence="5 6" key="1">
    <citation type="submission" date="2024-03" db="EMBL/GenBank/DDBJ databases">
        <title>Adaptation during the transition from Ophiocordyceps entomopathogen to insect associate is accompanied by gene loss and intensified selection.</title>
        <authorList>
            <person name="Ward C.M."/>
            <person name="Onetto C.A."/>
            <person name="Borneman A.R."/>
        </authorList>
    </citation>
    <scope>NUCLEOTIDE SEQUENCE [LARGE SCALE GENOMIC DNA]</scope>
    <source>
        <strain evidence="5">AWRI1</strain>
        <tissue evidence="5">Single Adult Female</tissue>
    </source>
</reference>
<proteinExistence type="inferred from homology"/>
<evidence type="ECO:0000256" key="1">
    <source>
        <dbReference type="ARBA" id="ARBA00006484"/>
    </source>
</evidence>
<dbReference type="FunFam" id="3.40.50.720:FF:000084">
    <property type="entry name" value="Short-chain dehydrogenase reductase"/>
    <property type="match status" value="1"/>
</dbReference>
<keyword evidence="2" id="KW-0560">Oxidoreductase</keyword>
<keyword evidence="4" id="KW-1133">Transmembrane helix</keyword>
<evidence type="ECO:0000256" key="3">
    <source>
        <dbReference type="SAM" id="MobiDB-lite"/>
    </source>
</evidence>
<dbReference type="GO" id="GO:0016616">
    <property type="term" value="F:oxidoreductase activity, acting on the CH-OH group of donors, NAD or NADP as acceptor"/>
    <property type="evidence" value="ECO:0007669"/>
    <property type="project" value="TreeGrafter"/>
</dbReference>
<comment type="similarity">
    <text evidence="1">Belongs to the short-chain dehydrogenases/reductases (SDR) family.</text>
</comment>
<dbReference type="InterPro" id="IPR036291">
    <property type="entry name" value="NAD(P)-bd_dom_sf"/>
</dbReference>
<dbReference type="GO" id="GO:0005811">
    <property type="term" value="C:lipid droplet"/>
    <property type="evidence" value="ECO:0007669"/>
    <property type="project" value="TreeGrafter"/>
</dbReference>
<evidence type="ECO:0000256" key="4">
    <source>
        <dbReference type="SAM" id="Phobius"/>
    </source>
</evidence>
<dbReference type="PRINTS" id="PR00081">
    <property type="entry name" value="GDHRDH"/>
</dbReference>
<sequence>MNTVEKEKTDHDAEKKEDIPPAAIEAPGKNRRMPTDPIKLIFEIVLLIVAFIPMIVWSIIKYFLTQPKSIKGKVVLVTGSGRGLGRGFVEEFARHGCKVACADIDPNLNQETVKLINEKYPECAKAYQCNVASVAEIKALKENVIRDFGQVNILVHNAAIVGGSAMCDFGDMYMYNVININLTSHFVLLREFLPDMIERNEGHYVAVGSLACFNAMKGASLYIATKHGLLGLMNSLQHDLESYPNNKVKGTLICPYFVNTSALYTKHWSIRLPELSIRHTVKAAVEGILKNRKIVTIPGHLYYVSHFLKTVRSTKTGSITESTVNDTVKVSNNQMDPTIKEQRSKAFLLKMIFEILHFLVMVVPLIIYSIVTNFLSQPKSVKDKVVLVTGSGRGLGRGIAEKFAQLGSHVACVDIDENANQDTIKRINEEYPARAKAYSCNVAKMTEVKKLEEAVIKDFGRVDILINNAGLIANSSFVNQDEDFIDKIIGVNLTSHFYVRIFRIT</sequence>
<gene>
    <name evidence="5" type="ORF">V9T40_014624</name>
</gene>
<evidence type="ECO:0000313" key="6">
    <source>
        <dbReference type="Proteomes" id="UP001367676"/>
    </source>
</evidence>
<accession>A0AAN9T590</accession>
<keyword evidence="6" id="KW-1185">Reference proteome</keyword>
<dbReference type="EMBL" id="JBBCAQ010000038">
    <property type="protein sequence ID" value="KAK7572152.1"/>
    <property type="molecule type" value="Genomic_DNA"/>
</dbReference>
<dbReference type="InterPro" id="IPR002347">
    <property type="entry name" value="SDR_fam"/>
</dbReference>
<feature type="compositionally biased region" description="Basic and acidic residues" evidence="3">
    <location>
        <begin position="1"/>
        <end position="19"/>
    </location>
</feature>
<keyword evidence="4" id="KW-0472">Membrane</keyword>
<evidence type="ECO:0000256" key="2">
    <source>
        <dbReference type="ARBA" id="ARBA00023002"/>
    </source>
</evidence>
<dbReference type="Gene3D" id="3.40.50.720">
    <property type="entry name" value="NAD(P)-binding Rossmann-like Domain"/>
    <property type="match status" value="2"/>
</dbReference>
<comment type="caution">
    <text evidence="5">The sequence shown here is derived from an EMBL/GenBank/DDBJ whole genome shotgun (WGS) entry which is preliminary data.</text>
</comment>
<keyword evidence="4" id="KW-0812">Transmembrane</keyword>
<evidence type="ECO:0000313" key="5">
    <source>
        <dbReference type="EMBL" id="KAK7572152.1"/>
    </source>
</evidence>
<dbReference type="AlphaFoldDB" id="A0AAN9T590"/>
<protein>
    <submittedName>
        <fullName evidence="5">Uncharacterized protein</fullName>
    </submittedName>
</protein>
<feature type="transmembrane region" description="Helical" evidence="4">
    <location>
        <begin position="347"/>
        <end position="371"/>
    </location>
</feature>
<dbReference type="PANTHER" id="PTHR24322">
    <property type="entry name" value="PKSB"/>
    <property type="match status" value="1"/>
</dbReference>
<dbReference type="Proteomes" id="UP001367676">
    <property type="component" value="Unassembled WGS sequence"/>
</dbReference>
<dbReference type="Pfam" id="PF00106">
    <property type="entry name" value="adh_short"/>
    <property type="match status" value="2"/>
</dbReference>
<dbReference type="PANTHER" id="PTHR24322:SF736">
    <property type="entry name" value="RETINOL DEHYDROGENASE 10"/>
    <property type="match status" value="1"/>
</dbReference>
<organism evidence="5 6">
    <name type="scientific">Parthenolecanium corni</name>
    <dbReference type="NCBI Taxonomy" id="536013"/>
    <lineage>
        <taxon>Eukaryota</taxon>
        <taxon>Metazoa</taxon>
        <taxon>Ecdysozoa</taxon>
        <taxon>Arthropoda</taxon>
        <taxon>Hexapoda</taxon>
        <taxon>Insecta</taxon>
        <taxon>Pterygota</taxon>
        <taxon>Neoptera</taxon>
        <taxon>Paraneoptera</taxon>
        <taxon>Hemiptera</taxon>
        <taxon>Sternorrhyncha</taxon>
        <taxon>Coccoidea</taxon>
        <taxon>Coccidae</taxon>
        <taxon>Parthenolecanium</taxon>
    </lineage>
</organism>
<dbReference type="SUPFAM" id="SSF51735">
    <property type="entry name" value="NAD(P)-binding Rossmann-fold domains"/>
    <property type="match status" value="2"/>
</dbReference>
<feature type="transmembrane region" description="Helical" evidence="4">
    <location>
        <begin position="40"/>
        <end position="64"/>
    </location>
</feature>
<feature type="region of interest" description="Disordered" evidence="3">
    <location>
        <begin position="1"/>
        <end position="30"/>
    </location>
</feature>